<evidence type="ECO:0000313" key="3">
    <source>
        <dbReference type="Proteomes" id="UP001156389"/>
    </source>
</evidence>
<name>A0ABT2JZX3_9ACTN</name>
<evidence type="ECO:0000256" key="1">
    <source>
        <dbReference type="SAM" id="MobiDB-lite"/>
    </source>
</evidence>
<feature type="compositionally biased region" description="Gly residues" evidence="1">
    <location>
        <begin position="123"/>
        <end position="132"/>
    </location>
</feature>
<accession>A0ABT2JZX3</accession>
<feature type="compositionally biased region" description="Gly residues" evidence="1">
    <location>
        <begin position="152"/>
        <end position="162"/>
    </location>
</feature>
<dbReference type="EMBL" id="JAJAGO010000014">
    <property type="protein sequence ID" value="MCT2593460.1"/>
    <property type="molecule type" value="Genomic_DNA"/>
</dbReference>
<sequence>MKPLEESVVAARKIKSDWKPLADTIYDSATFEIVQSAEDVLSQWGHGMGKVAEHTDTVVETLRQVIAAYILADLLGIKHFAPTEDNLAKLPFGEYGLKAWEDGHRPKFDPPPQIYQEPWLDDGGSGSGGSDNSGGVQDLPTNPRKLYDGGWVTDGGGGGPII</sequence>
<comment type="caution">
    <text evidence="2">The sequence shown here is derived from an EMBL/GenBank/DDBJ whole genome shotgun (WGS) entry which is preliminary data.</text>
</comment>
<evidence type="ECO:0000313" key="2">
    <source>
        <dbReference type="EMBL" id="MCT2593460.1"/>
    </source>
</evidence>
<dbReference type="Proteomes" id="UP001156389">
    <property type="component" value="Unassembled WGS sequence"/>
</dbReference>
<reference evidence="2 3" key="1">
    <citation type="submission" date="2021-10" db="EMBL/GenBank/DDBJ databases">
        <title>Streptomyces gossypii sp. nov., isolated from soil collected from cotton field.</title>
        <authorList>
            <person name="Ge X."/>
            <person name="Chen X."/>
            <person name="Liu W."/>
        </authorList>
    </citation>
    <scope>NUCLEOTIDE SEQUENCE [LARGE SCALE GENOMIC DNA]</scope>
    <source>
        <strain evidence="2 3">N2-109</strain>
    </source>
</reference>
<organism evidence="2 3">
    <name type="scientific">Streptomyces gossypii</name>
    <dbReference type="NCBI Taxonomy" id="2883101"/>
    <lineage>
        <taxon>Bacteria</taxon>
        <taxon>Bacillati</taxon>
        <taxon>Actinomycetota</taxon>
        <taxon>Actinomycetes</taxon>
        <taxon>Kitasatosporales</taxon>
        <taxon>Streptomycetaceae</taxon>
        <taxon>Streptomyces</taxon>
    </lineage>
</organism>
<protein>
    <submittedName>
        <fullName evidence="2">Uncharacterized protein</fullName>
    </submittedName>
</protein>
<gene>
    <name evidence="2" type="ORF">LHJ74_26735</name>
</gene>
<feature type="region of interest" description="Disordered" evidence="1">
    <location>
        <begin position="106"/>
        <end position="162"/>
    </location>
</feature>
<proteinExistence type="predicted"/>
<keyword evidence="3" id="KW-1185">Reference proteome</keyword>